<evidence type="ECO:0000313" key="2">
    <source>
        <dbReference type="EMBL" id="EAS06474.2"/>
    </source>
</evidence>
<accession>Q24FI4</accession>
<keyword evidence="1" id="KW-0175">Coiled coil</keyword>
<keyword evidence="3" id="KW-1185">Reference proteome</keyword>
<proteinExistence type="predicted"/>
<dbReference type="KEGG" id="tet:TTHERM_00863790"/>
<sequence length="455" mass="52755">MNTQILQQIGTSPKLTEFKNQQYKQYIPAVRKQSDQIYASVTSPSFVPQLVKKGSSSQRDVINPKEETNYSKNKFVLNSQINQNASHSHSNSKEDKQIQSEPQSLNYEILSSQFRKNQVRQFTLGNEFEQTANFIQISNRQSINNTTGSQEQYLGSTVNINNTSLSQNNSQIPRGSLQSIANGNVEGEQMKQIIINLQQRITKLEARVESNEEKIDLNERLFRLKDQQTESQQLSIISSNIKNDVENYVQSVILQQQQECDRTVEQMKKIELLEKKLKSSDENLLKFTNDIEQQLKESIQPFNTQIERAMKLINANASQIEKNFQKYDDFNSKITDLNDKIKLLQQNITLNKDEVFDSLNQYEKSLQQITKVQNNITEDLKQNIQPAIKGLEDDFLRILQNYKEMSDFVTKTKFLDEEMILLKHKVKIIAQKVNVNENWQVNTQSLLSLNNFKNK</sequence>
<reference evidence="3" key="1">
    <citation type="journal article" date="2006" name="PLoS Biol.">
        <title>Macronuclear genome sequence of the ciliate Tetrahymena thermophila, a model eukaryote.</title>
        <authorList>
            <person name="Eisen J.A."/>
            <person name="Coyne R.S."/>
            <person name="Wu M."/>
            <person name="Wu D."/>
            <person name="Thiagarajan M."/>
            <person name="Wortman J.R."/>
            <person name="Badger J.H."/>
            <person name="Ren Q."/>
            <person name="Amedeo P."/>
            <person name="Jones K.M."/>
            <person name="Tallon L.J."/>
            <person name="Delcher A.L."/>
            <person name="Salzberg S.L."/>
            <person name="Silva J.C."/>
            <person name="Haas B.J."/>
            <person name="Majoros W.H."/>
            <person name="Farzad M."/>
            <person name="Carlton J.M."/>
            <person name="Smith R.K. Jr."/>
            <person name="Garg J."/>
            <person name="Pearlman R.E."/>
            <person name="Karrer K.M."/>
            <person name="Sun L."/>
            <person name="Manning G."/>
            <person name="Elde N.C."/>
            <person name="Turkewitz A.P."/>
            <person name="Asai D.J."/>
            <person name="Wilkes D.E."/>
            <person name="Wang Y."/>
            <person name="Cai H."/>
            <person name="Collins K."/>
            <person name="Stewart B.A."/>
            <person name="Lee S.R."/>
            <person name="Wilamowska K."/>
            <person name="Weinberg Z."/>
            <person name="Ruzzo W.L."/>
            <person name="Wloga D."/>
            <person name="Gaertig J."/>
            <person name="Frankel J."/>
            <person name="Tsao C.-C."/>
            <person name="Gorovsky M.A."/>
            <person name="Keeling P.J."/>
            <person name="Waller R.F."/>
            <person name="Patron N.J."/>
            <person name="Cherry J.M."/>
            <person name="Stover N.A."/>
            <person name="Krieger C.J."/>
            <person name="del Toro C."/>
            <person name="Ryder H.F."/>
            <person name="Williamson S.C."/>
            <person name="Barbeau R.A."/>
            <person name="Hamilton E.P."/>
            <person name="Orias E."/>
        </authorList>
    </citation>
    <scope>NUCLEOTIDE SEQUENCE [LARGE SCALE GENOMIC DNA]</scope>
    <source>
        <strain evidence="3">SB210</strain>
    </source>
</reference>
<feature type="coiled-coil region" evidence="1">
    <location>
        <begin position="187"/>
        <end position="221"/>
    </location>
</feature>
<dbReference type="AlphaFoldDB" id="Q24FI4"/>
<protein>
    <submittedName>
        <fullName evidence="2">Uncharacterized protein</fullName>
    </submittedName>
</protein>
<dbReference type="GeneID" id="7847118"/>
<dbReference type="Proteomes" id="UP000009168">
    <property type="component" value="Unassembled WGS sequence"/>
</dbReference>
<feature type="coiled-coil region" evidence="1">
    <location>
        <begin position="270"/>
        <end position="354"/>
    </location>
</feature>
<dbReference type="EMBL" id="GG662285">
    <property type="protein sequence ID" value="EAS06474.2"/>
    <property type="molecule type" value="Genomic_DNA"/>
</dbReference>
<name>Q24FI4_TETTS</name>
<organism evidence="2 3">
    <name type="scientific">Tetrahymena thermophila (strain SB210)</name>
    <dbReference type="NCBI Taxonomy" id="312017"/>
    <lineage>
        <taxon>Eukaryota</taxon>
        <taxon>Sar</taxon>
        <taxon>Alveolata</taxon>
        <taxon>Ciliophora</taxon>
        <taxon>Intramacronucleata</taxon>
        <taxon>Oligohymenophorea</taxon>
        <taxon>Hymenostomatida</taxon>
        <taxon>Tetrahymenina</taxon>
        <taxon>Tetrahymenidae</taxon>
        <taxon>Tetrahymena</taxon>
    </lineage>
</organism>
<evidence type="ECO:0000256" key="1">
    <source>
        <dbReference type="SAM" id="Coils"/>
    </source>
</evidence>
<dbReference type="InParanoid" id="Q24FI4"/>
<dbReference type="RefSeq" id="XP_001026719.2">
    <property type="nucleotide sequence ID" value="XM_001026719.2"/>
</dbReference>
<gene>
    <name evidence="2" type="ORF">TTHERM_00863790</name>
</gene>
<evidence type="ECO:0000313" key="3">
    <source>
        <dbReference type="Proteomes" id="UP000009168"/>
    </source>
</evidence>
<dbReference type="HOGENOM" id="CLU_1096134_0_0_1"/>